<keyword evidence="2" id="KW-0472">Membrane</keyword>
<protein>
    <submittedName>
        <fullName evidence="3">Pentapeptide repeat-containing protein</fullName>
    </submittedName>
</protein>
<feature type="region of interest" description="Disordered" evidence="1">
    <location>
        <begin position="293"/>
        <end position="319"/>
    </location>
</feature>
<keyword evidence="2" id="KW-0812">Transmembrane</keyword>
<feature type="compositionally biased region" description="Acidic residues" evidence="1">
    <location>
        <begin position="298"/>
        <end position="310"/>
    </location>
</feature>
<organism evidence="3 4">
    <name type="scientific">Streptosporangium jomthongense</name>
    <dbReference type="NCBI Taxonomy" id="1193683"/>
    <lineage>
        <taxon>Bacteria</taxon>
        <taxon>Bacillati</taxon>
        <taxon>Actinomycetota</taxon>
        <taxon>Actinomycetes</taxon>
        <taxon>Streptosporangiales</taxon>
        <taxon>Streptosporangiaceae</taxon>
        <taxon>Streptosporangium</taxon>
    </lineage>
</organism>
<name>A0ABV8F746_9ACTN</name>
<evidence type="ECO:0000313" key="3">
    <source>
        <dbReference type="EMBL" id="MFC3984494.1"/>
    </source>
</evidence>
<accession>A0ABV8F746</accession>
<sequence>MTVLVAVVVAVTLWWLLADPAASVPVPSPGVGGGVGSVRGEMLRTALAAGAAVGAAVTLMLAFRRQHPRRSPPRTPPTTRPSAGVTDLYTKAVEQLGHEAAAVRLGGLYALERLAQDNPGHRQTIVNVICAYLRMPWASPGGVRQDLAPAVPRAAIAGASAPATGRDPHEELQVRLTTQRTLEDHLHDDRAPGERIAEPAGPRFWEGMCVDLTGAILTNLNFTRCHSAGAIFVGATFTGGARFSRASFSGSAWFDEATFTGGARLFGATAVPLEGHRWPDGWRLEVRSGGEGRLVEDSAADEPGPVDDASEEKARSSNA</sequence>
<feature type="transmembrane region" description="Helical" evidence="2">
    <location>
        <begin position="42"/>
        <end position="63"/>
    </location>
</feature>
<gene>
    <name evidence="3" type="ORF">ACFOYY_30460</name>
</gene>
<dbReference type="EMBL" id="JBHSBC010000035">
    <property type="protein sequence ID" value="MFC3984494.1"/>
    <property type="molecule type" value="Genomic_DNA"/>
</dbReference>
<dbReference type="Proteomes" id="UP001595698">
    <property type="component" value="Unassembled WGS sequence"/>
</dbReference>
<dbReference type="Pfam" id="PF13576">
    <property type="entry name" value="Pentapeptide_3"/>
    <property type="match status" value="1"/>
</dbReference>
<comment type="caution">
    <text evidence="3">The sequence shown here is derived from an EMBL/GenBank/DDBJ whole genome shotgun (WGS) entry which is preliminary data.</text>
</comment>
<dbReference type="RefSeq" id="WP_386194362.1">
    <property type="nucleotide sequence ID" value="NZ_JBHSBC010000035.1"/>
</dbReference>
<evidence type="ECO:0000256" key="2">
    <source>
        <dbReference type="SAM" id="Phobius"/>
    </source>
</evidence>
<evidence type="ECO:0000313" key="4">
    <source>
        <dbReference type="Proteomes" id="UP001595698"/>
    </source>
</evidence>
<keyword evidence="2" id="KW-1133">Transmembrane helix</keyword>
<evidence type="ECO:0000256" key="1">
    <source>
        <dbReference type="SAM" id="MobiDB-lite"/>
    </source>
</evidence>
<dbReference type="SUPFAM" id="SSF141571">
    <property type="entry name" value="Pentapeptide repeat-like"/>
    <property type="match status" value="1"/>
</dbReference>
<proteinExistence type="predicted"/>
<dbReference type="InterPro" id="IPR001646">
    <property type="entry name" value="5peptide_repeat"/>
</dbReference>
<dbReference type="Gene3D" id="2.160.20.80">
    <property type="entry name" value="E3 ubiquitin-protein ligase SopA"/>
    <property type="match status" value="1"/>
</dbReference>
<feature type="region of interest" description="Disordered" evidence="1">
    <location>
        <begin position="65"/>
        <end position="84"/>
    </location>
</feature>
<reference evidence="4" key="1">
    <citation type="journal article" date="2019" name="Int. J. Syst. Evol. Microbiol.">
        <title>The Global Catalogue of Microorganisms (GCM) 10K type strain sequencing project: providing services to taxonomists for standard genome sequencing and annotation.</title>
        <authorList>
            <consortium name="The Broad Institute Genomics Platform"/>
            <consortium name="The Broad Institute Genome Sequencing Center for Infectious Disease"/>
            <person name="Wu L."/>
            <person name="Ma J."/>
        </authorList>
    </citation>
    <scope>NUCLEOTIDE SEQUENCE [LARGE SCALE GENOMIC DNA]</scope>
    <source>
        <strain evidence="4">TBRC 7912</strain>
    </source>
</reference>
<keyword evidence="4" id="KW-1185">Reference proteome</keyword>